<dbReference type="Proteomes" id="UP000192911">
    <property type="component" value="Unassembled WGS sequence"/>
</dbReference>
<evidence type="ECO:0000313" key="1">
    <source>
        <dbReference type="EMBL" id="SMF08140.1"/>
    </source>
</evidence>
<gene>
    <name evidence="1" type="ORF">SAMN06295900_102348</name>
</gene>
<dbReference type="SUPFAM" id="SSF52266">
    <property type="entry name" value="SGNH hydrolase"/>
    <property type="match status" value="2"/>
</dbReference>
<dbReference type="OrthoDB" id="9046326at2"/>
<proteinExistence type="predicted"/>
<protein>
    <submittedName>
        <fullName evidence="1">Uncharacterized protein</fullName>
    </submittedName>
</protein>
<dbReference type="InterPro" id="IPR036514">
    <property type="entry name" value="SGNH_hydro_sf"/>
</dbReference>
<sequence>MADNSIRQELSGRFAELLRQDNAALSVLQLLSHDAARVDSHGSDHWSGPFAALGEDFASLKGQAAEKRAVSIWEEDEETGEFVRARKHIDLWRFCADVERIGKKGDKKRIVLLGESVARGFFFDPVYCPAKVLREQLTACGEPVEVIDLAQSNCDPWWLSKIAASVPLLEPDAVVVFAGNNWRVGALANTSVDAFIGDGELIEARDGFAKILKKQLGGLEQFATHVVRQLGASLMPLGVPVVFAIPEINVADWTGAPAGSLDVPLMSADDTQAWVRAYEAARRAVQSGDFAAAERYASNAIGLDGGTSSASLDLLARAQRGLGKRSQDVYETLRKSRDIIEDTRVVPGIFVNVADAIRRVAPELGAAVVDLPQLFGDLYEHEIPGRRLYLDFCHHTSEGMRVAMAAVSQKLLPALFRKEAGLRDLIDAASRPEPEHEAWAHLLAGIHNAHWGQDPEICSYHLRKAREYHPGIAADIALVYDAYRHQTPTVLLPAFDRIVKNDIAEVCLVGYSPLARGVIKEHALLRAIESAFPEVVSAAPGPELSIGEVDEIDLLQSHSMELTDRNRWYRRAYAAAYGVESRFTFCCASPQDLAIDVTSRLPGATQSGDVVVELNGKPIMQATLKDDWTALRTRASAGIVNRGFNELTIRWPNVSRKDARPRLRRDFEAGHKVDIRTQFGQLHDLRVAAAA</sequence>
<dbReference type="Gene3D" id="3.40.50.1110">
    <property type="entry name" value="SGNH hydrolase"/>
    <property type="match status" value="1"/>
</dbReference>
<accession>A0A1X7D3J2</accession>
<name>A0A1X7D3J2_TRICW</name>
<dbReference type="EMBL" id="FXAH01000002">
    <property type="protein sequence ID" value="SMF08140.1"/>
    <property type="molecule type" value="Genomic_DNA"/>
</dbReference>
<dbReference type="AlphaFoldDB" id="A0A1X7D3J2"/>
<evidence type="ECO:0000313" key="2">
    <source>
        <dbReference type="Proteomes" id="UP000192911"/>
    </source>
</evidence>
<dbReference type="STRING" id="28094.SAMN06295900_102348"/>
<dbReference type="GeneID" id="95552330"/>
<reference evidence="2" key="1">
    <citation type="submission" date="2017-04" db="EMBL/GenBank/DDBJ databases">
        <authorList>
            <person name="Varghese N."/>
            <person name="Submissions S."/>
        </authorList>
    </citation>
    <scope>NUCLEOTIDE SEQUENCE [LARGE SCALE GENOMIC DNA]</scope>
    <source>
        <strain evidence="2">Ballard 720</strain>
    </source>
</reference>
<organism evidence="1 2">
    <name type="scientific">Trinickia caryophylli</name>
    <name type="common">Paraburkholderia caryophylli</name>
    <dbReference type="NCBI Taxonomy" id="28094"/>
    <lineage>
        <taxon>Bacteria</taxon>
        <taxon>Pseudomonadati</taxon>
        <taxon>Pseudomonadota</taxon>
        <taxon>Betaproteobacteria</taxon>
        <taxon>Burkholderiales</taxon>
        <taxon>Burkholderiaceae</taxon>
        <taxon>Trinickia</taxon>
    </lineage>
</organism>
<dbReference type="GO" id="GO:0016788">
    <property type="term" value="F:hydrolase activity, acting on ester bonds"/>
    <property type="evidence" value="ECO:0007669"/>
    <property type="project" value="UniProtKB-ARBA"/>
</dbReference>
<dbReference type="RefSeq" id="WP_139831116.1">
    <property type="nucleotide sequence ID" value="NZ_BSQD01000002.1"/>
</dbReference>
<keyword evidence="2" id="KW-1185">Reference proteome</keyword>